<evidence type="ECO:0000313" key="2">
    <source>
        <dbReference type="EMBL" id="JAR88607.1"/>
    </source>
</evidence>
<protein>
    <submittedName>
        <fullName evidence="2">Putative conserved protein with signal anchor</fullName>
    </submittedName>
</protein>
<accession>A0A147BCV9</accession>
<dbReference type="EMBL" id="GEGO01006797">
    <property type="protein sequence ID" value="JAR88607.1"/>
    <property type="molecule type" value="Transcribed_RNA"/>
</dbReference>
<reference evidence="2" key="1">
    <citation type="journal article" date="2018" name="PLoS Negl. Trop. Dis.">
        <title>Sialome diversity of ticks revealed by RNAseq of single tick salivary glands.</title>
        <authorList>
            <person name="Perner J."/>
            <person name="Kropackova S."/>
            <person name="Kopacek P."/>
            <person name="Ribeiro J.M."/>
        </authorList>
    </citation>
    <scope>NUCLEOTIDE SEQUENCE</scope>
    <source>
        <strain evidence="2">Siblings of single egg batch collected in Ceske Budejovice</strain>
        <tissue evidence="2">Salivary glands</tissue>
    </source>
</reference>
<proteinExistence type="predicted"/>
<evidence type="ECO:0000256" key="1">
    <source>
        <dbReference type="SAM" id="MobiDB-lite"/>
    </source>
</evidence>
<organism evidence="2">
    <name type="scientific">Ixodes ricinus</name>
    <name type="common">Common tick</name>
    <name type="synonym">Acarus ricinus</name>
    <dbReference type="NCBI Taxonomy" id="34613"/>
    <lineage>
        <taxon>Eukaryota</taxon>
        <taxon>Metazoa</taxon>
        <taxon>Ecdysozoa</taxon>
        <taxon>Arthropoda</taxon>
        <taxon>Chelicerata</taxon>
        <taxon>Arachnida</taxon>
        <taxon>Acari</taxon>
        <taxon>Parasitiformes</taxon>
        <taxon>Ixodida</taxon>
        <taxon>Ixodoidea</taxon>
        <taxon>Ixodidae</taxon>
        <taxon>Ixodinae</taxon>
        <taxon>Ixodes</taxon>
    </lineage>
</organism>
<feature type="compositionally biased region" description="Polar residues" evidence="1">
    <location>
        <begin position="60"/>
        <end position="69"/>
    </location>
</feature>
<feature type="region of interest" description="Disordered" evidence="1">
    <location>
        <begin position="85"/>
        <end position="108"/>
    </location>
</feature>
<sequence>MCSRRRNPGCWRPPWLRSSRPRRHCPPTTTRRRNRNPRSSRHRRRTGVAPTGPSRRPGSLPSTRSSTKTPHAWIQMLWRKASPMMTTSEMHPRTPGGAAGGSSSSLKDGFKNHKRILELPSAALPKYVAKGGKEPN</sequence>
<feature type="region of interest" description="Disordered" evidence="1">
    <location>
        <begin position="1"/>
        <end position="71"/>
    </location>
</feature>
<dbReference type="AlphaFoldDB" id="A0A147BCV9"/>
<feature type="compositionally biased region" description="Basic residues" evidence="1">
    <location>
        <begin position="19"/>
        <end position="46"/>
    </location>
</feature>
<name>A0A147BCV9_IXORI</name>